<name>A0ABV0B3E2_9SPHN</name>
<organism evidence="1 2">
    <name type="scientific">Sphingomonas rustica</name>
    <dbReference type="NCBI Taxonomy" id="3103142"/>
    <lineage>
        <taxon>Bacteria</taxon>
        <taxon>Pseudomonadati</taxon>
        <taxon>Pseudomonadota</taxon>
        <taxon>Alphaproteobacteria</taxon>
        <taxon>Sphingomonadales</taxon>
        <taxon>Sphingomonadaceae</taxon>
        <taxon>Sphingomonas</taxon>
    </lineage>
</organism>
<dbReference type="EMBL" id="JBDIZK010000001">
    <property type="protein sequence ID" value="MEN3745573.1"/>
    <property type="molecule type" value="Genomic_DNA"/>
</dbReference>
<dbReference type="Proteomes" id="UP001427805">
    <property type="component" value="Unassembled WGS sequence"/>
</dbReference>
<gene>
    <name evidence="1" type="ORF">TPR58_00230</name>
</gene>
<comment type="caution">
    <text evidence="1">The sequence shown here is derived from an EMBL/GenBank/DDBJ whole genome shotgun (WGS) entry which is preliminary data.</text>
</comment>
<dbReference type="RefSeq" id="WP_346244586.1">
    <property type="nucleotide sequence ID" value="NZ_JBDIZK010000001.1"/>
</dbReference>
<proteinExistence type="predicted"/>
<reference evidence="1 2" key="1">
    <citation type="submission" date="2024-05" db="EMBL/GenBank/DDBJ databases">
        <title>Sphingomonas sp. HF-S3 16S ribosomal RNA gene Genome sequencing and assembly.</title>
        <authorList>
            <person name="Lee H."/>
        </authorList>
    </citation>
    <scope>NUCLEOTIDE SEQUENCE [LARGE SCALE GENOMIC DNA]</scope>
    <source>
        <strain evidence="1 2">HF-S3</strain>
    </source>
</reference>
<evidence type="ECO:0000313" key="1">
    <source>
        <dbReference type="EMBL" id="MEN3745573.1"/>
    </source>
</evidence>
<sequence>MTMFLLGIALSVASPVAIVQDAPRVRPVTINTRRSARPRVRGRTAQVRRAPLLRVTATCGVGLTCASTDPNSRYRIENDDAARPDFKQRVVESSQKMACGTTGAPVCPSSGVPLLRSSVD</sequence>
<keyword evidence="2" id="KW-1185">Reference proteome</keyword>
<protein>
    <submittedName>
        <fullName evidence="1">Uncharacterized protein</fullName>
    </submittedName>
</protein>
<evidence type="ECO:0000313" key="2">
    <source>
        <dbReference type="Proteomes" id="UP001427805"/>
    </source>
</evidence>
<accession>A0ABV0B3E2</accession>